<sequence length="98" mass="10870">MPVAVRFAFFAGLDFEGLWLGLLAAQGSCVVTMLVVLSRTDWEFEAQRAKQLTEAAALVVSTDDQQEIEENKPPEAEIKKDFLYIVGGSKENDYNSLV</sequence>
<protein>
    <recommendedName>
        <fullName evidence="3">Protein DETOXIFICATION</fullName>
    </recommendedName>
</protein>
<feature type="transmembrane region" description="Helical" evidence="1">
    <location>
        <begin position="18"/>
        <end position="38"/>
    </location>
</feature>
<name>A0A2P2NP69_RHIMU</name>
<keyword evidence="1" id="KW-1133">Transmembrane helix</keyword>
<evidence type="ECO:0008006" key="3">
    <source>
        <dbReference type="Google" id="ProtNLM"/>
    </source>
</evidence>
<proteinExistence type="predicted"/>
<evidence type="ECO:0000256" key="1">
    <source>
        <dbReference type="SAM" id="Phobius"/>
    </source>
</evidence>
<dbReference type="EMBL" id="GGEC01063751">
    <property type="protein sequence ID" value="MBX44235.1"/>
    <property type="molecule type" value="Transcribed_RNA"/>
</dbReference>
<accession>A0A2P2NP69</accession>
<dbReference type="AlphaFoldDB" id="A0A2P2NP69"/>
<keyword evidence="1" id="KW-0472">Membrane</keyword>
<organism evidence="2">
    <name type="scientific">Rhizophora mucronata</name>
    <name type="common">Asiatic mangrove</name>
    <dbReference type="NCBI Taxonomy" id="61149"/>
    <lineage>
        <taxon>Eukaryota</taxon>
        <taxon>Viridiplantae</taxon>
        <taxon>Streptophyta</taxon>
        <taxon>Embryophyta</taxon>
        <taxon>Tracheophyta</taxon>
        <taxon>Spermatophyta</taxon>
        <taxon>Magnoliopsida</taxon>
        <taxon>eudicotyledons</taxon>
        <taxon>Gunneridae</taxon>
        <taxon>Pentapetalae</taxon>
        <taxon>rosids</taxon>
        <taxon>fabids</taxon>
        <taxon>Malpighiales</taxon>
        <taxon>Rhizophoraceae</taxon>
        <taxon>Rhizophora</taxon>
    </lineage>
</organism>
<keyword evidence="1" id="KW-0812">Transmembrane</keyword>
<evidence type="ECO:0000313" key="2">
    <source>
        <dbReference type="EMBL" id="MBX44235.1"/>
    </source>
</evidence>
<reference evidence="2" key="1">
    <citation type="submission" date="2018-02" db="EMBL/GenBank/DDBJ databases">
        <title>Rhizophora mucronata_Transcriptome.</title>
        <authorList>
            <person name="Meera S.P."/>
            <person name="Sreeshan A."/>
            <person name="Augustine A."/>
        </authorList>
    </citation>
    <scope>NUCLEOTIDE SEQUENCE</scope>
    <source>
        <tissue evidence="2">Leaf</tissue>
    </source>
</reference>